<proteinExistence type="predicted"/>
<dbReference type="AlphaFoldDB" id="A0A917LGS9"/>
<dbReference type="InterPro" id="IPR043129">
    <property type="entry name" value="ATPase_NBD"/>
</dbReference>
<gene>
    <name evidence="4" type="ORF">GCM10007304_39330</name>
</gene>
<dbReference type="RefSeq" id="WP_188546576.1">
    <property type="nucleotide sequence ID" value="NZ_BMCU01000004.1"/>
</dbReference>
<dbReference type="Pfam" id="PF00012">
    <property type="entry name" value="HSP70"/>
    <property type="match status" value="1"/>
</dbReference>
<keyword evidence="1" id="KW-0547">Nucleotide-binding</keyword>
<dbReference type="PANTHER" id="PTHR42749">
    <property type="entry name" value="CELL SHAPE-DETERMINING PROTEIN MREB"/>
    <property type="match status" value="1"/>
</dbReference>
<dbReference type="GO" id="GO:0140662">
    <property type="term" value="F:ATP-dependent protein folding chaperone"/>
    <property type="evidence" value="ECO:0007669"/>
    <property type="project" value="InterPro"/>
</dbReference>
<keyword evidence="5" id="KW-1185">Reference proteome</keyword>
<reference evidence="4" key="1">
    <citation type="journal article" date="2014" name="Int. J. Syst. Evol. Microbiol.">
        <title>Complete genome sequence of Corynebacterium casei LMG S-19264T (=DSM 44701T), isolated from a smear-ripened cheese.</title>
        <authorList>
            <consortium name="US DOE Joint Genome Institute (JGI-PGF)"/>
            <person name="Walter F."/>
            <person name="Albersmeier A."/>
            <person name="Kalinowski J."/>
            <person name="Ruckert C."/>
        </authorList>
    </citation>
    <scope>NUCLEOTIDE SEQUENCE</scope>
    <source>
        <strain evidence="4">CCM 7905</strain>
    </source>
</reference>
<keyword evidence="3" id="KW-0143">Chaperone</keyword>
<evidence type="ECO:0000256" key="2">
    <source>
        <dbReference type="ARBA" id="ARBA00022840"/>
    </source>
</evidence>
<comment type="caution">
    <text evidence="4">The sequence shown here is derived from an EMBL/GenBank/DDBJ whole genome shotgun (WGS) entry which is preliminary data.</text>
</comment>
<accession>A0A917LGS9</accession>
<dbReference type="EMBL" id="BMCU01000004">
    <property type="protein sequence ID" value="GGG21645.1"/>
    <property type="molecule type" value="Genomic_DNA"/>
</dbReference>
<evidence type="ECO:0008006" key="6">
    <source>
        <dbReference type="Google" id="ProtNLM"/>
    </source>
</evidence>
<keyword evidence="2" id="KW-0067">ATP-binding</keyword>
<dbReference type="Gene3D" id="3.90.640.10">
    <property type="entry name" value="Actin, Chain A, domain 4"/>
    <property type="match status" value="1"/>
</dbReference>
<dbReference type="PANTHER" id="PTHR42749:SF1">
    <property type="entry name" value="CELL SHAPE-DETERMINING PROTEIN MREB"/>
    <property type="match status" value="1"/>
</dbReference>
<evidence type="ECO:0000256" key="3">
    <source>
        <dbReference type="ARBA" id="ARBA00023186"/>
    </source>
</evidence>
<dbReference type="InterPro" id="IPR013126">
    <property type="entry name" value="Hsp_70_fam"/>
</dbReference>
<dbReference type="SUPFAM" id="SSF53067">
    <property type="entry name" value="Actin-like ATPase domain"/>
    <property type="match status" value="1"/>
</dbReference>
<protein>
    <recommendedName>
        <fullName evidence="6">Hsp70 family protein</fullName>
    </recommendedName>
</protein>
<dbReference type="Proteomes" id="UP000654257">
    <property type="component" value="Unassembled WGS sequence"/>
</dbReference>
<sequence>MGASAIRAAVMDPMGRALLGTEAVHGCDPAIRLSTALSVVDSVAANHHAQRDGAVLVVPDDPSSRIGHNILEIHEGGPVRLASELGAQLMYLRMRGLLGPSRTTAVVDIGRTGISVSILDSSSGHVYDAMWTESFRGDMFANAIFDHLAEEHGDHNAMTAEALDRLSEGIEWSLEMLALHRVVRIGGPFVGGSVNLWRTTVDRLMFDPLTDAVEWVRETLDRCPRQVDTVVLLGGCANLPVVRSLFTQSFGPKLITPSTPESVSAKGAALLAVQRSGAVFRQRTSQPSYQRRDVTRHAGSV</sequence>
<reference evidence="4" key="2">
    <citation type="submission" date="2020-09" db="EMBL/GenBank/DDBJ databases">
        <authorList>
            <person name="Sun Q."/>
            <person name="Sedlacek I."/>
        </authorList>
    </citation>
    <scope>NUCLEOTIDE SEQUENCE</scope>
    <source>
        <strain evidence="4">CCM 7905</strain>
    </source>
</reference>
<dbReference type="GO" id="GO:0005524">
    <property type="term" value="F:ATP binding"/>
    <property type="evidence" value="ECO:0007669"/>
    <property type="project" value="UniProtKB-KW"/>
</dbReference>
<organism evidence="4 5">
    <name type="scientific">Rhodococcoides trifolii</name>
    <dbReference type="NCBI Taxonomy" id="908250"/>
    <lineage>
        <taxon>Bacteria</taxon>
        <taxon>Bacillati</taxon>
        <taxon>Actinomycetota</taxon>
        <taxon>Actinomycetes</taxon>
        <taxon>Mycobacteriales</taxon>
        <taxon>Nocardiaceae</taxon>
        <taxon>Rhodococcoides</taxon>
    </lineage>
</organism>
<dbReference type="Gene3D" id="3.30.420.40">
    <property type="match status" value="2"/>
</dbReference>
<evidence type="ECO:0000256" key="1">
    <source>
        <dbReference type="ARBA" id="ARBA00022741"/>
    </source>
</evidence>
<evidence type="ECO:0000313" key="4">
    <source>
        <dbReference type="EMBL" id="GGG21645.1"/>
    </source>
</evidence>
<evidence type="ECO:0000313" key="5">
    <source>
        <dbReference type="Proteomes" id="UP000654257"/>
    </source>
</evidence>
<name>A0A917LGS9_9NOCA</name>